<organism evidence="2 3">
    <name type="scientific">Phytophthora infestans (strain T30-4)</name>
    <name type="common">Potato late blight agent</name>
    <dbReference type="NCBI Taxonomy" id="403677"/>
    <lineage>
        <taxon>Eukaryota</taxon>
        <taxon>Sar</taxon>
        <taxon>Stramenopiles</taxon>
        <taxon>Oomycota</taxon>
        <taxon>Peronosporomycetes</taxon>
        <taxon>Peronosporales</taxon>
        <taxon>Peronosporaceae</taxon>
        <taxon>Phytophthora</taxon>
    </lineage>
</organism>
<proteinExistence type="predicted"/>
<protein>
    <submittedName>
        <fullName evidence="2">Uncharacterized protein</fullName>
    </submittedName>
</protein>
<accession>D0MVG8</accession>
<dbReference type="AlphaFoldDB" id="D0MVG8"/>
<dbReference type="VEuPathDB" id="FungiDB:PITG_02097"/>
<dbReference type="GeneID" id="9478632"/>
<dbReference type="HOGENOM" id="CLU_1163079_0_0_1"/>
<dbReference type="InParanoid" id="D0MVG8"/>
<dbReference type="EMBL" id="DS028120">
    <property type="protein sequence ID" value="EEY63631.1"/>
    <property type="molecule type" value="Genomic_DNA"/>
</dbReference>
<dbReference type="Proteomes" id="UP000006643">
    <property type="component" value="Unassembled WGS sequence"/>
</dbReference>
<reference evidence="3" key="1">
    <citation type="journal article" date="2009" name="Nature">
        <title>Genome sequence and analysis of the Irish potato famine pathogen Phytophthora infestans.</title>
        <authorList>
            <consortium name="The Broad Institute Genome Sequencing Platform"/>
            <person name="Haas B.J."/>
            <person name="Kamoun S."/>
            <person name="Zody M.C."/>
            <person name="Jiang R.H."/>
            <person name="Handsaker R.E."/>
            <person name="Cano L.M."/>
            <person name="Grabherr M."/>
            <person name="Kodira C.D."/>
            <person name="Raffaele S."/>
            <person name="Torto-Alalibo T."/>
            <person name="Bozkurt T.O."/>
            <person name="Ah-Fong A.M."/>
            <person name="Alvarado L."/>
            <person name="Anderson V.L."/>
            <person name="Armstrong M.R."/>
            <person name="Avrova A."/>
            <person name="Baxter L."/>
            <person name="Beynon J."/>
            <person name="Boevink P.C."/>
            <person name="Bollmann S.R."/>
            <person name="Bos J.I."/>
            <person name="Bulone V."/>
            <person name="Cai G."/>
            <person name="Cakir C."/>
            <person name="Carrington J.C."/>
            <person name="Chawner M."/>
            <person name="Conti L."/>
            <person name="Costanzo S."/>
            <person name="Ewan R."/>
            <person name="Fahlgren N."/>
            <person name="Fischbach M.A."/>
            <person name="Fugelstad J."/>
            <person name="Gilroy E.M."/>
            <person name="Gnerre S."/>
            <person name="Green P.J."/>
            <person name="Grenville-Briggs L.J."/>
            <person name="Griffith J."/>
            <person name="Grunwald N.J."/>
            <person name="Horn K."/>
            <person name="Horner N.R."/>
            <person name="Hu C.H."/>
            <person name="Huitema E."/>
            <person name="Jeong D.H."/>
            <person name="Jones A.M."/>
            <person name="Jones J.D."/>
            <person name="Jones R.W."/>
            <person name="Karlsson E.K."/>
            <person name="Kunjeti S.G."/>
            <person name="Lamour K."/>
            <person name="Liu Z."/>
            <person name="Ma L."/>
            <person name="Maclean D."/>
            <person name="Chibucos M.C."/>
            <person name="McDonald H."/>
            <person name="McWalters J."/>
            <person name="Meijer H.J."/>
            <person name="Morgan W."/>
            <person name="Morris P.F."/>
            <person name="Munro C.A."/>
            <person name="O'Neill K."/>
            <person name="Ospina-Giraldo M."/>
            <person name="Pinzon A."/>
            <person name="Pritchard L."/>
            <person name="Ramsahoye B."/>
            <person name="Ren Q."/>
            <person name="Restrepo S."/>
            <person name="Roy S."/>
            <person name="Sadanandom A."/>
            <person name="Savidor A."/>
            <person name="Schornack S."/>
            <person name="Schwartz D.C."/>
            <person name="Schumann U.D."/>
            <person name="Schwessinger B."/>
            <person name="Seyer L."/>
            <person name="Sharpe T."/>
            <person name="Silvar C."/>
            <person name="Song J."/>
            <person name="Studholme D.J."/>
            <person name="Sykes S."/>
            <person name="Thines M."/>
            <person name="van de Vondervoort P.J."/>
            <person name="Phuntumart V."/>
            <person name="Wawra S."/>
            <person name="Weide R."/>
            <person name="Win J."/>
            <person name="Young C."/>
            <person name="Zhou S."/>
            <person name="Fry W."/>
            <person name="Meyers B.C."/>
            <person name="van West P."/>
            <person name="Ristaino J."/>
            <person name="Govers F."/>
            <person name="Birch P.R."/>
            <person name="Whisson S.C."/>
            <person name="Judelson H.S."/>
            <person name="Nusbaum C."/>
        </authorList>
    </citation>
    <scope>NUCLEOTIDE SEQUENCE [LARGE SCALE GENOMIC DNA]</scope>
    <source>
        <strain evidence="3">T30-4</strain>
    </source>
</reference>
<name>D0MVG8_PHYIT</name>
<evidence type="ECO:0000313" key="2">
    <source>
        <dbReference type="EMBL" id="EEY63631.1"/>
    </source>
</evidence>
<dbReference type="KEGG" id="pif:PITG_02097"/>
<sequence>MSLGYRVACRGKCTFGSSDLSGCRQSIGRTSLFCASNVPGGIWTILEQDLRVPTGSLLDQFDPVITAFAEGCWSAGVALNFHGAWRWWVAHFTHLNNITEHCSPRHGSQGAAESTEPEVGSPSTPPHAIGLAKNDVGHWLRQHMNKDLLEQNRLNYPLPARWHVGTWLPRQLCVPHPLNKVVYEVIDPPFGEYSFYLEELSIVSSTSSALVCKKTSSSTDNVTQSCQKEPSKRRWIVRA</sequence>
<feature type="region of interest" description="Disordered" evidence="1">
    <location>
        <begin position="103"/>
        <end position="127"/>
    </location>
</feature>
<evidence type="ECO:0000313" key="3">
    <source>
        <dbReference type="Proteomes" id="UP000006643"/>
    </source>
</evidence>
<evidence type="ECO:0000256" key="1">
    <source>
        <dbReference type="SAM" id="MobiDB-lite"/>
    </source>
</evidence>
<dbReference type="RefSeq" id="XP_002907067.1">
    <property type="nucleotide sequence ID" value="XM_002907021.1"/>
</dbReference>
<keyword evidence="3" id="KW-1185">Reference proteome</keyword>
<gene>
    <name evidence="2" type="ORF">PITG_02097</name>
</gene>